<gene>
    <name evidence="2" type="ORF">OZZ16_08320</name>
    <name evidence="1" type="ORF">OZZ17_15730</name>
</gene>
<evidence type="ECO:0000313" key="2">
    <source>
        <dbReference type="EMBL" id="MCZ0689918.1"/>
    </source>
</evidence>
<organism evidence="1 3">
    <name type="scientific">Mediterraneibacter gnavus</name>
    <name type="common">Ruminococcus gnavus</name>
    <dbReference type="NCBI Taxonomy" id="33038"/>
    <lineage>
        <taxon>Bacteria</taxon>
        <taxon>Bacillati</taxon>
        <taxon>Bacillota</taxon>
        <taxon>Clostridia</taxon>
        <taxon>Lachnospirales</taxon>
        <taxon>Lachnospiraceae</taxon>
        <taxon>Mediterraneibacter</taxon>
    </lineage>
</organism>
<dbReference type="EMBL" id="JAPRBD010000007">
    <property type="protein sequence ID" value="MCZ0689918.1"/>
    <property type="molecule type" value="Genomic_DNA"/>
</dbReference>
<proteinExistence type="predicted"/>
<protein>
    <submittedName>
        <fullName evidence="1">Uncharacterized protein</fullName>
    </submittedName>
</protein>
<evidence type="ECO:0000313" key="1">
    <source>
        <dbReference type="EMBL" id="MCZ0668951.1"/>
    </source>
</evidence>
<dbReference type="Proteomes" id="UP001079535">
    <property type="component" value="Unassembled WGS sequence"/>
</dbReference>
<dbReference type="Proteomes" id="UP001076974">
    <property type="component" value="Unassembled WGS sequence"/>
</dbReference>
<reference evidence="1" key="1">
    <citation type="submission" date="2022-11" db="EMBL/GenBank/DDBJ databases">
        <title>Temperate bacteriophages infecting mucin-degrading bacterium Ruminococcus gnavus from the human gut.</title>
        <authorList>
            <person name="Buttimer C."/>
        </authorList>
    </citation>
    <scope>NUCLEOTIDE SEQUENCE</scope>
    <source>
        <strain evidence="1">CCUG 49994</strain>
        <strain evidence="2">CCUG 52279</strain>
    </source>
</reference>
<sequence>MDRNQKEEGKNNQESNQLTLKSVYDFFYKCDREKDCVFYTDEYEKLPPNIKNARKTQRYFLDTHFGEYLVQQGKTGASQYMLGEHLGITSTSYTDTRSDIMHGKSKSCCGGQGQKIRNKLKNMIVSEYEKDQGYSKTVADIEKANAVLLQNWNLDVNDVKRKLSIFITLKPQNLR</sequence>
<accession>A0A9Q4F1N1</accession>
<dbReference type="RefSeq" id="WP_145992723.1">
    <property type="nucleotide sequence ID" value="NZ_BAABXV010000001.1"/>
</dbReference>
<comment type="caution">
    <text evidence="1">The sequence shown here is derived from an EMBL/GenBank/DDBJ whole genome shotgun (WGS) entry which is preliminary data.</text>
</comment>
<name>A0A9Q4F1N1_MEDGN</name>
<evidence type="ECO:0000313" key="3">
    <source>
        <dbReference type="Proteomes" id="UP001079535"/>
    </source>
</evidence>
<dbReference type="AlphaFoldDB" id="A0A9Q4F1N1"/>
<dbReference type="EMBL" id="JAPRAY010000026">
    <property type="protein sequence ID" value="MCZ0668951.1"/>
    <property type="molecule type" value="Genomic_DNA"/>
</dbReference>